<dbReference type="EMBL" id="CM003373">
    <property type="protein sequence ID" value="KOM39436.1"/>
    <property type="molecule type" value="Genomic_DNA"/>
</dbReference>
<accession>A0A0L9U9R3</accession>
<reference evidence="2" key="1">
    <citation type="journal article" date="2015" name="Proc. Natl. Acad. Sci. U.S.A.">
        <title>Genome sequencing of adzuki bean (Vigna angularis) provides insight into high starch and low fat accumulation and domestication.</title>
        <authorList>
            <person name="Yang K."/>
            <person name="Tian Z."/>
            <person name="Chen C."/>
            <person name="Luo L."/>
            <person name="Zhao B."/>
            <person name="Wang Z."/>
            <person name="Yu L."/>
            <person name="Li Y."/>
            <person name="Sun Y."/>
            <person name="Li W."/>
            <person name="Chen Y."/>
            <person name="Li Y."/>
            <person name="Zhang Y."/>
            <person name="Ai D."/>
            <person name="Zhao J."/>
            <person name="Shang C."/>
            <person name="Ma Y."/>
            <person name="Wu B."/>
            <person name="Wang M."/>
            <person name="Gao L."/>
            <person name="Sun D."/>
            <person name="Zhang P."/>
            <person name="Guo F."/>
            <person name="Wang W."/>
            <person name="Li Y."/>
            <person name="Wang J."/>
            <person name="Varshney R.K."/>
            <person name="Wang J."/>
            <person name="Ling H.Q."/>
            <person name="Wan P."/>
        </authorList>
    </citation>
    <scope>NUCLEOTIDE SEQUENCE</scope>
    <source>
        <strain evidence="2">cv. Jingnong 6</strain>
    </source>
</reference>
<gene>
    <name evidence="1" type="ORF">LR48_Vigan03g281800</name>
</gene>
<sequence length="171" mass="19203">MEFLGFTPPSKNPKHLIAHSHHGVPPMYAPLHHLTLQNEFNDWHKRPHLRGTEIELKGCHIKTWQASIVLDSESSTVEKRKMQQNIFNSIRSMKIMDACKGTQVHALKSSAVAVADRSSVSAADKLLHTSFDHSKSHSNLSPIMSFNSKVGNFAYFHYLRGTSPLATSIDF</sequence>
<dbReference type="Proteomes" id="UP000053144">
    <property type="component" value="Chromosome 3"/>
</dbReference>
<protein>
    <submittedName>
        <fullName evidence="1">Uncharacterized protein</fullName>
    </submittedName>
</protein>
<dbReference type="Gramene" id="KOM39436">
    <property type="protein sequence ID" value="KOM39436"/>
    <property type="gene ID" value="LR48_Vigan03g281800"/>
</dbReference>
<name>A0A0L9U9R3_PHAAN</name>
<organism evidence="1 2">
    <name type="scientific">Phaseolus angularis</name>
    <name type="common">Azuki bean</name>
    <name type="synonym">Vigna angularis</name>
    <dbReference type="NCBI Taxonomy" id="3914"/>
    <lineage>
        <taxon>Eukaryota</taxon>
        <taxon>Viridiplantae</taxon>
        <taxon>Streptophyta</taxon>
        <taxon>Embryophyta</taxon>
        <taxon>Tracheophyta</taxon>
        <taxon>Spermatophyta</taxon>
        <taxon>Magnoliopsida</taxon>
        <taxon>eudicotyledons</taxon>
        <taxon>Gunneridae</taxon>
        <taxon>Pentapetalae</taxon>
        <taxon>rosids</taxon>
        <taxon>fabids</taxon>
        <taxon>Fabales</taxon>
        <taxon>Fabaceae</taxon>
        <taxon>Papilionoideae</taxon>
        <taxon>50 kb inversion clade</taxon>
        <taxon>NPAAA clade</taxon>
        <taxon>indigoferoid/millettioid clade</taxon>
        <taxon>Phaseoleae</taxon>
        <taxon>Vigna</taxon>
    </lineage>
</organism>
<evidence type="ECO:0000313" key="2">
    <source>
        <dbReference type="Proteomes" id="UP000053144"/>
    </source>
</evidence>
<evidence type="ECO:0000313" key="1">
    <source>
        <dbReference type="EMBL" id="KOM39436.1"/>
    </source>
</evidence>
<dbReference type="AlphaFoldDB" id="A0A0L9U9R3"/>
<proteinExistence type="predicted"/>